<dbReference type="VEuPathDB" id="FungiDB:RhiirA1_426264"/>
<evidence type="ECO:0000256" key="2">
    <source>
        <dbReference type="SAM" id="SignalP"/>
    </source>
</evidence>
<protein>
    <submittedName>
        <fullName evidence="4">Uncharacterized protein</fullName>
    </submittedName>
</protein>
<evidence type="ECO:0000313" key="6">
    <source>
        <dbReference type="Proteomes" id="UP000232722"/>
    </source>
</evidence>
<reference evidence="4 5" key="3">
    <citation type="submission" date="2017-10" db="EMBL/GenBank/DDBJ databases">
        <title>Extensive intraspecific genome diversity in a model arbuscular mycorrhizal fungus.</title>
        <authorList>
            <person name="Chen E.C.H."/>
            <person name="Morin E."/>
            <person name="Baudet D."/>
            <person name="Noel J."/>
            <person name="Ndikumana S."/>
            <person name="Charron P."/>
            <person name="St-Onge C."/>
            <person name="Giorgi J."/>
            <person name="Grigoriev I.V."/>
            <person name="Roux C."/>
            <person name="Martin F.M."/>
            <person name="Corradi N."/>
        </authorList>
    </citation>
    <scope>NUCLEOTIDE SEQUENCE [LARGE SCALE GENOMIC DNA]</scope>
    <source>
        <strain evidence="4 5">A1</strain>
    </source>
</reference>
<dbReference type="Proteomes" id="UP000232688">
    <property type="component" value="Unassembled WGS sequence"/>
</dbReference>
<reference evidence="3 6" key="1">
    <citation type="submission" date="2016-04" db="EMBL/GenBank/DDBJ databases">
        <title>Genome analyses suggest a sexual origin of heterokaryosis in a supposedly ancient asexual fungus.</title>
        <authorList>
            <person name="Ropars J."/>
            <person name="Sedzielewska K."/>
            <person name="Noel J."/>
            <person name="Charron P."/>
            <person name="Farinelli L."/>
            <person name="Marton T."/>
            <person name="Kruger M."/>
            <person name="Pelin A."/>
            <person name="Brachmann A."/>
            <person name="Corradi N."/>
        </authorList>
    </citation>
    <scope>NUCLEOTIDE SEQUENCE [LARGE SCALE GENOMIC DNA]</scope>
    <source>
        <strain evidence="3 6">A5</strain>
    </source>
</reference>
<sequence>MISRKLYLLTIIVFICTIFIRLTQPAPLNKREANVDNSKTAVGSNGIPQALPGNKMAKHQ</sequence>
<dbReference type="AlphaFoldDB" id="A0A2I1F2L3"/>
<feature type="signal peptide" evidence="2">
    <location>
        <begin position="1"/>
        <end position="25"/>
    </location>
</feature>
<name>A0A2I1F2L3_9GLOM</name>
<accession>A0A2I1F2L3</accession>
<dbReference type="EMBL" id="LLXH01001196">
    <property type="protein sequence ID" value="PKC60132.1"/>
    <property type="molecule type" value="Genomic_DNA"/>
</dbReference>
<feature type="compositionally biased region" description="Polar residues" evidence="1">
    <location>
        <begin position="35"/>
        <end position="47"/>
    </location>
</feature>
<gene>
    <name evidence="4" type="ORF">RhiirA1_426264</name>
    <name evidence="3" type="ORF">RhiirA5_348570</name>
</gene>
<dbReference type="Proteomes" id="UP000232722">
    <property type="component" value="Unassembled WGS sequence"/>
</dbReference>
<evidence type="ECO:0000256" key="1">
    <source>
        <dbReference type="SAM" id="MobiDB-lite"/>
    </source>
</evidence>
<evidence type="ECO:0000313" key="5">
    <source>
        <dbReference type="Proteomes" id="UP000232688"/>
    </source>
</evidence>
<dbReference type="VEuPathDB" id="FungiDB:FUN_009739"/>
<evidence type="ECO:0000313" key="3">
    <source>
        <dbReference type="EMBL" id="PKC15818.1"/>
    </source>
</evidence>
<reference evidence="3 6" key="2">
    <citation type="submission" date="2017-09" db="EMBL/GenBank/DDBJ databases">
        <title>Extensive intraspecific genome diversity in a model arbuscular mycorrhizal fungus.</title>
        <authorList>
            <person name="Chen E.C."/>
            <person name="Morin E."/>
            <person name="Beaudet D."/>
            <person name="Noel J."/>
            <person name="Ndikumana S."/>
            <person name="Charron P."/>
            <person name="St-Onge C."/>
            <person name="Giorgi J."/>
            <person name="Grigoriev I.V."/>
            <person name="Roux C."/>
            <person name="Martin F.M."/>
            <person name="Corradi N."/>
        </authorList>
    </citation>
    <scope>NUCLEOTIDE SEQUENCE [LARGE SCALE GENOMIC DNA]</scope>
    <source>
        <strain evidence="3 6">A5</strain>
    </source>
</reference>
<proteinExistence type="predicted"/>
<feature type="region of interest" description="Disordered" evidence="1">
    <location>
        <begin position="33"/>
        <end position="60"/>
    </location>
</feature>
<organism evidence="4 5">
    <name type="scientific">Rhizophagus irregularis</name>
    <dbReference type="NCBI Taxonomy" id="588596"/>
    <lineage>
        <taxon>Eukaryota</taxon>
        <taxon>Fungi</taxon>
        <taxon>Fungi incertae sedis</taxon>
        <taxon>Mucoromycota</taxon>
        <taxon>Glomeromycotina</taxon>
        <taxon>Glomeromycetes</taxon>
        <taxon>Glomerales</taxon>
        <taxon>Glomeraceae</taxon>
        <taxon>Rhizophagus</taxon>
    </lineage>
</organism>
<keyword evidence="2" id="KW-0732">Signal</keyword>
<dbReference type="EMBL" id="LLXJ01000071">
    <property type="protein sequence ID" value="PKC15818.1"/>
    <property type="molecule type" value="Genomic_DNA"/>
</dbReference>
<evidence type="ECO:0000313" key="4">
    <source>
        <dbReference type="EMBL" id="PKC60132.1"/>
    </source>
</evidence>
<comment type="caution">
    <text evidence="4">The sequence shown here is derived from an EMBL/GenBank/DDBJ whole genome shotgun (WGS) entry which is preliminary data.</text>
</comment>
<reference evidence="4 5" key="4">
    <citation type="submission" date="2017-10" db="EMBL/GenBank/DDBJ databases">
        <title>Genome analyses suggest a sexual origin of heterokaryosis in a supposedly ancient asexual fungus.</title>
        <authorList>
            <person name="Corradi N."/>
            <person name="Sedzielewska K."/>
            <person name="Noel J."/>
            <person name="Charron P."/>
            <person name="Farinelli L."/>
            <person name="Marton T."/>
            <person name="Kruger M."/>
            <person name="Pelin A."/>
            <person name="Brachmann A."/>
            <person name="Corradi N."/>
        </authorList>
    </citation>
    <scope>NUCLEOTIDE SEQUENCE [LARGE SCALE GENOMIC DNA]</scope>
    <source>
        <strain evidence="4 5">A1</strain>
    </source>
</reference>
<feature type="chain" id="PRO_5014197597" evidence="2">
    <location>
        <begin position="26"/>
        <end position="60"/>
    </location>
</feature>